<dbReference type="Pfam" id="PF01590">
    <property type="entry name" value="GAF"/>
    <property type="match status" value="1"/>
</dbReference>
<dbReference type="InterPro" id="IPR001054">
    <property type="entry name" value="A/G_cyclase"/>
</dbReference>
<name>A0A8J7E184_9CYAN</name>
<feature type="domain" description="FHA" evidence="2">
    <location>
        <begin position="25"/>
        <end position="75"/>
    </location>
</feature>
<dbReference type="Pfam" id="PF00211">
    <property type="entry name" value="Guanylate_cyc"/>
    <property type="match status" value="1"/>
</dbReference>
<dbReference type="PROSITE" id="PS50006">
    <property type="entry name" value="FHA_DOMAIN"/>
    <property type="match status" value="1"/>
</dbReference>
<dbReference type="Proteomes" id="UP000654482">
    <property type="component" value="Unassembled WGS sequence"/>
</dbReference>
<dbReference type="GO" id="GO:0004016">
    <property type="term" value="F:adenylate cyclase activity"/>
    <property type="evidence" value="ECO:0007669"/>
    <property type="project" value="UniProtKB-ARBA"/>
</dbReference>
<dbReference type="InterPro" id="IPR000253">
    <property type="entry name" value="FHA_dom"/>
</dbReference>
<keyword evidence="5" id="KW-1185">Reference proteome</keyword>
<dbReference type="SUPFAM" id="SSF49879">
    <property type="entry name" value="SMAD/FHA domain"/>
    <property type="match status" value="1"/>
</dbReference>
<dbReference type="SMART" id="SM00240">
    <property type="entry name" value="FHA"/>
    <property type="match status" value="1"/>
</dbReference>
<dbReference type="CDD" id="cd00060">
    <property type="entry name" value="FHA"/>
    <property type="match status" value="1"/>
</dbReference>
<dbReference type="InterPro" id="IPR029016">
    <property type="entry name" value="GAF-like_dom_sf"/>
</dbReference>
<evidence type="ECO:0000313" key="4">
    <source>
        <dbReference type="EMBL" id="MBE9117344.1"/>
    </source>
</evidence>
<dbReference type="SMART" id="SM00065">
    <property type="entry name" value="GAF"/>
    <property type="match status" value="1"/>
</dbReference>
<dbReference type="SMART" id="SM00044">
    <property type="entry name" value="CYCc"/>
    <property type="match status" value="1"/>
</dbReference>
<organism evidence="4 5">
    <name type="scientific">Lusitaniella coriacea LEGE 07157</name>
    <dbReference type="NCBI Taxonomy" id="945747"/>
    <lineage>
        <taxon>Bacteria</taxon>
        <taxon>Bacillati</taxon>
        <taxon>Cyanobacteriota</taxon>
        <taxon>Cyanophyceae</taxon>
        <taxon>Spirulinales</taxon>
        <taxon>Lusitaniellaceae</taxon>
        <taxon>Lusitaniella</taxon>
    </lineage>
</organism>
<proteinExistence type="inferred from homology"/>
<dbReference type="Gene3D" id="3.30.70.1230">
    <property type="entry name" value="Nucleotide cyclase"/>
    <property type="match status" value="1"/>
</dbReference>
<dbReference type="PANTHER" id="PTHR43081">
    <property type="entry name" value="ADENYLATE CYCLASE, TERMINAL-DIFFERENTIATION SPECIFIC-RELATED"/>
    <property type="match status" value="1"/>
</dbReference>
<dbReference type="InterPro" id="IPR029787">
    <property type="entry name" value="Nucleotide_cyclase"/>
</dbReference>
<dbReference type="Gene3D" id="2.60.200.20">
    <property type="match status" value="1"/>
</dbReference>
<dbReference type="RefSeq" id="WP_194030424.1">
    <property type="nucleotide sequence ID" value="NZ_JADEWZ010000023.1"/>
</dbReference>
<dbReference type="PANTHER" id="PTHR43081:SF1">
    <property type="entry name" value="ADENYLATE CYCLASE, TERMINAL-DIFFERENTIATION SPECIFIC"/>
    <property type="match status" value="1"/>
</dbReference>
<evidence type="ECO:0000259" key="2">
    <source>
        <dbReference type="PROSITE" id="PS50006"/>
    </source>
</evidence>
<dbReference type="SUPFAM" id="SSF55781">
    <property type="entry name" value="GAF domain-like"/>
    <property type="match status" value="1"/>
</dbReference>
<dbReference type="InterPro" id="IPR008984">
    <property type="entry name" value="SMAD_FHA_dom_sf"/>
</dbReference>
<dbReference type="SUPFAM" id="SSF55073">
    <property type="entry name" value="Nucleotide cyclase"/>
    <property type="match status" value="1"/>
</dbReference>
<evidence type="ECO:0000256" key="1">
    <source>
        <dbReference type="ARBA" id="ARBA00005381"/>
    </source>
</evidence>
<evidence type="ECO:0000313" key="5">
    <source>
        <dbReference type="Proteomes" id="UP000654482"/>
    </source>
</evidence>
<evidence type="ECO:0000259" key="3">
    <source>
        <dbReference type="PROSITE" id="PS50125"/>
    </source>
</evidence>
<dbReference type="Gene3D" id="3.30.450.40">
    <property type="match status" value="1"/>
</dbReference>
<protein>
    <submittedName>
        <fullName evidence="4">FHA domain-containing protein</fullName>
    </submittedName>
</protein>
<dbReference type="GO" id="GO:0009190">
    <property type="term" value="P:cyclic nucleotide biosynthetic process"/>
    <property type="evidence" value="ECO:0007669"/>
    <property type="project" value="InterPro"/>
</dbReference>
<dbReference type="AlphaFoldDB" id="A0A8J7E184"/>
<dbReference type="EMBL" id="JADEWZ010000023">
    <property type="protein sequence ID" value="MBE9117344.1"/>
    <property type="molecule type" value="Genomic_DNA"/>
</dbReference>
<dbReference type="Pfam" id="PF00498">
    <property type="entry name" value="FHA"/>
    <property type="match status" value="1"/>
</dbReference>
<dbReference type="PROSITE" id="PS50125">
    <property type="entry name" value="GUANYLATE_CYCLASE_2"/>
    <property type="match status" value="1"/>
</dbReference>
<comment type="caution">
    <text evidence="4">The sequence shown here is derived from an EMBL/GenBank/DDBJ whole genome shotgun (WGS) entry which is preliminary data.</text>
</comment>
<dbReference type="CDD" id="cd07302">
    <property type="entry name" value="CHD"/>
    <property type="match status" value="1"/>
</dbReference>
<gene>
    <name evidence="4" type="ORF">IQ249_15705</name>
</gene>
<sequence length="542" mass="60206">MTELQLHIHIEGQPDSTVKVAKDEFIIGRLQDCDLCLNFSAISRYHTRFFKNDTGDWHIEDLGSTNGTLLNQVQVKSPRKIAHNDFVQLGDILLSVDFCLGNNSDDSEMETGFFNMRGQTILRNAEELQQAWIQADGAEASSDKQQKAISRLQHLVEIAKNLNSAESIEAIFELVESIVFKELTSIQRLALLVDVEGTGRLRLIDAAARHELPQKMSTYTSSWISRSICEKVFQDKVAIKSIDAQRDARFEGENSIVSKGIRGALAVPLWDGNQVVGVLYADANLTLKGSDASNDDDLSFFSAIANLVAYSVQRWRLNQKLQAEAKIRQKLERYHSPAIVQQLIAVGAVDGGRLKPVEADISIIFADLVGFSAMSERMSPTQIAQLLDRFFEEMLKFVFATGGTLDKFIGDCIMAFFGAPEPQSDHADRAVAAAIGMLKRLDRLNEAKIWPEPLGLRIAINSGKAVVGDVGSSQRVDYTVLGATVNLAARMETICPPSECVISEATYRKLKKRGGFFLMGEYQFKGIKRPIKVMKTQRRPSK</sequence>
<dbReference type="InterPro" id="IPR003018">
    <property type="entry name" value="GAF"/>
</dbReference>
<reference evidence="4" key="1">
    <citation type="submission" date="2020-10" db="EMBL/GenBank/DDBJ databases">
        <authorList>
            <person name="Castelo-Branco R."/>
            <person name="Eusebio N."/>
            <person name="Adriana R."/>
            <person name="Vieira A."/>
            <person name="Brugerolle De Fraissinette N."/>
            <person name="Rezende De Castro R."/>
            <person name="Schneider M.P."/>
            <person name="Vasconcelos V."/>
            <person name="Leao P.N."/>
        </authorList>
    </citation>
    <scope>NUCLEOTIDE SEQUENCE</scope>
    <source>
        <strain evidence="4">LEGE 07157</strain>
    </source>
</reference>
<dbReference type="InterPro" id="IPR050697">
    <property type="entry name" value="Adenylyl/Guanylyl_Cyclase_3/4"/>
</dbReference>
<dbReference type="GO" id="GO:0035556">
    <property type="term" value="P:intracellular signal transduction"/>
    <property type="evidence" value="ECO:0007669"/>
    <property type="project" value="InterPro"/>
</dbReference>
<feature type="domain" description="Guanylate cyclase" evidence="3">
    <location>
        <begin position="362"/>
        <end position="492"/>
    </location>
</feature>
<accession>A0A8J7E184</accession>
<comment type="similarity">
    <text evidence="1">Belongs to the adenylyl cyclase class-3 family.</text>
</comment>